<comment type="similarity">
    <text evidence="3">Belongs to the HNH nuclease family.</text>
</comment>
<evidence type="ECO:0000313" key="6">
    <source>
        <dbReference type="EMBL" id="MBO1228221.1"/>
    </source>
</evidence>
<keyword evidence="6" id="KW-0255">Endonuclease</keyword>
<dbReference type="SMART" id="SM00507">
    <property type="entry name" value="HNHc"/>
    <property type="match status" value="1"/>
</dbReference>
<keyword evidence="1" id="KW-0540">Nuclease</keyword>
<evidence type="ECO:0000259" key="5">
    <source>
        <dbReference type="SMART" id="SM00507"/>
    </source>
</evidence>
<dbReference type="Proteomes" id="UP000664081">
    <property type="component" value="Unassembled WGS sequence"/>
</dbReference>
<protein>
    <recommendedName>
        <fullName evidence="4">Putative HNH nuclease YajD</fullName>
    </recommendedName>
</protein>
<sequence length="112" mass="13495">MFVQPKVRLGNKNYTQTELQHLRKRNAQRYNRYVRDKVDSEYTKFYQSTAWRKMRVQVLTRDNYLCQHCLAKGIINDKDLIVHHIVELKQGWSKRLDIDNLETVCVSCHNKI</sequence>
<dbReference type="PANTHER" id="PTHR41286">
    <property type="entry name" value="HNH NUCLEASE YAJD-RELATED"/>
    <property type="match status" value="1"/>
</dbReference>
<dbReference type="Pfam" id="PF01844">
    <property type="entry name" value="HNH"/>
    <property type="match status" value="1"/>
</dbReference>
<evidence type="ECO:0000256" key="3">
    <source>
        <dbReference type="ARBA" id="ARBA00038412"/>
    </source>
</evidence>
<evidence type="ECO:0000313" key="7">
    <source>
        <dbReference type="Proteomes" id="UP000664081"/>
    </source>
</evidence>
<keyword evidence="2" id="KW-0378">Hydrolase</keyword>
<organism evidence="6 7">
    <name type="scientific">Staphylococcus nepalensis</name>
    <dbReference type="NCBI Taxonomy" id="214473"/>
    <lineage>
        <taxon>Bacteria</taxon>
        <taxon>Bacillati</taxon>
        <taxon>Bacillota</taxon>
        <taxon>Bacilli</taxon>
        <taxon>Bacillales</taxon>
        <taxon>Staphylococcaceae</taxon>
        <taxon>Staphylococcus</taxon>
    </lineage>
</organism>
<comment type="caution">
    <text evidence="6">The sequence shown here is derived from an EMBL/GenBank/DDBJ whole genome shotgun (WGS) entry which is preliminary data.</text>
</comment>
<evidence type="ECO:0000256" key="2">
    <source>
        <dbReference type="ARBA" id="ARBA00022801"/>
    </source>
</evidence>
<proteinExistence type="inferred from homology"/>
<dbReference type="GO" id="GO:0004519">
    <property type="term" value="F:endonuclease activity"/>
    <property type="evidence" value="ECO:0007669"/>
    <property type="project" value="UniProtKB-KW"/>
</dbReference>
<evidence type="ECO:0000256" key="4">
    <source>
        <dbReference type="ARBA" id="ARBA00040194"/>
    </source>
</evidence>
<gene>
    <name evidence="6" type="ORF">J3T88_13050</name>
</gene>
<accession>A0ABS3L675</accession>
<dbReference type="InterPro" id="IPR002711">
    <property type="entry name" value="HNH"/>
</dbReference>
<dbReference type="Gene3D" id="1.10.30.50">
    <property type="match status" value="1"/>
</dbReference>
<evidence type="ECO:0000256" key="1">
    <source>
        <dbReference type="ARBA" id="ARBA00022722"/>
    </source>
</evidence>
<feature type="domain" description="HNH nuclease" evidence="5">
    <location>
        <begin position="53"/>
        <end position="110"/>
    </location>
</feature>
<dbReference type="InterPro" id="IPR003615">
    <property type="entry name" value="HNH_nuc"/>
</dbReference>
<keyword evidence="7" id="KW-1185">Reference proteome</keyword>
<dbReference type="RefSeq" id="WP_207572492.1">
    <property type="nucleotide sequence ID" value="NZ_JAFNLQ010000006.1"/>
</dbReference>
<name>A0ABS3L675_9STAP</name>
<reference evidence="6 7" key="1">
    <citation type="submission" date="2021-03" db="EMBL/GenBank/DDBJ databases">
        <title>Staphylococci and Mammaliicocci in bats.</title>
        <authorList>
            <person name="Fountain K."/>
        </authorList>
    </citation>
    <scope>NUCLEOTIDE SEQUENCE [LARGE SCALE GENOMIC DNA]</scope>
    <source>
        <strain evidence="6 7">18_1_E_SW</strain>
    </source>
</reference>
<dbReference type="EMBL" id="JAFNLT010000013">
    <property type="protein sequence ID" value="MBO1228221.1"/>
    <property type="molecule type" value="Genomic_DNA"/>
</dbReference>
<dbReference type="CDD" id="cd00085">
    <property type="entry name" value="HNHc"/>
    <property type="match status" value="1"/>
</dbReference>
<dbReference type="PANTHER" id="PTHR41286:SF1">
    <property type="entry name" value="HNH NUCLEASE YAJD-RELATED"/>
    <property type="match status" value="1"/>
</dbReference>